<evidence type="ECO:0000259" key="5">
    <source>
        <dbReference type="Pfam" id="PF04829"/>
    </source>
</evidence>
<dbReference type="EMBL" id="CAKW01000025">
    <property type="protein sequence ID" value="CCJ71423.1"/>
    <property type="molecule type" value="Genomic_DNA"/>
</dbReference>
<dbReference type="RefSeq" id="WP_007666125.1">
    <property type="nucleotide sequence ID" value="NZ_CAKW01000025.1"/>
</dbReference>
<keyword evidence="3" id="KW-1266">Target cell cytoplasm</keyword>
<dbReference type="eggNOG" id="COG3210">
    <property type="taxonomic scope" value="Bacteria"/>
</dbReference>
<dbReference type="InterPro" id="IPR006914">
    <property type="entry name" value="VENN_dom"/>
</dbReference>
<accession>K7ZY52</accession>
<gene>
    <name evidence="6" type="ORF">BN137_762</name>
</gene>
<dbReference type="Pfam" id="PF04829">
    <property type="entry name" value="PT-VENN"/>
    <property type="match status" value="1"/>
</dbReference>
<comment type="caution">
    <text evidence="6">The sequence shown here is derived from an EMBL/GenBank/DDBJ whole genome shotgun (WGS) entry which is preliminary data.</text>
</comment>
<comment type="subcellular location">
    <subcellularLocation>
        <location evidence="1">Target cell</location>
        <location evidence="1">Target cell cytoplasm</location>
    </subcellularLocation>
</comment>
<keyword evidence="4" id="KW-0843">Virulence</keyword>
<evidence type="ECO:0000313" key="7">
    <source>
        <dbReference type="Proteomes" id="UP000009340"/>
    </source>
</evidence>
<evidence type="ECO:0000313" key="6">
    <source>
        <dbReference type="EMBL" id="CCJ71423.1"/>
    </source>
</evidence>
<keyword evidence="2" id="KW-0800">Toxin</keyword>
<dbReference type="Proteomes" id="UP000009340">
    <property type="component" value="Unassembled WGS sequence"/>
</dbReference>
<organism evidence="6 7">
    <name type="scientific">Cronobacter condimenti 1330</name>
    <dbReference type="NCBI Taxonomy" id="1073999"/>
    <lineage>
        <taxon>Bacteria</taxon>
        <taxon>Pseudomonadati</taxon>
        <taxon>Pseudomonadota</taxon>
        <taxon>Gammaproteobacteria</taxon>
        <taxon>Enterobacterales</taxon>
        <taxon>Enterobacteriaceae</taxon>
        <taxon>Cronobacter</taxon>
    </lineage>
</organism>
<protein>
    <submittedName>
        <fullName evidence="6">COG3210: Large exoproteins involved in heme utilization or adhesion</fullName>
    </submittedName>
</protein>
<name>K7ZY52_9ENTR</name>
<proteinExistence type="predicted"/>
<evidence type="ECO:0000256" key="3">
    <source>
        <dbReference type="ARBA" id="ARBA00022913"/>
    </source>
</evidence>
<dbReference type="GO" id="GO:0090729">
    <property type="term" value="F:toxin activity"/>
    <property type="evidence" value="ECO:0007669"/>
    <property type="project" value="UniProtKB-KW"/>
</dbReference>
<sequence length="325" mass="35083">MAHAVVNAVLAKVQGQDALAGASGAVVGEAMGYLIAQEVYKKDPWQLDETEKQTVAALSTLASGLAGALAGNSTEAVATAAKAGQTTVENNFLGESSRKQKDELVQKGLTEGLTLDEEKELIRLDTNNQMSDEYLDKYRHDPGSLTPDERDKLNLALTDFYYENLKYYDTDTVNKLVGSLFAEGATFRDYGFPYAASSELKNKITDINKAGLGFWDALTYTRDISPQERLYKDAISDLGVVNEHAYWARVGEPVLNFLPGAPGLLVNVKDAITGGSQMGQATASFLNDGPNADSAGRFLEGFLNAAGAVAGTHWVIRERLSQENK</sequence>
<feature type="domain" description="VENN motif-containing" evidence="5">
    <location>
        <begin position="46"/>
        <end position="94"/>
    </location>
</feature>
<reference evidence="6" key="1">
    <citation type="submission" date="2012-07" db="EMBL/GenBank/DDBJ databases">
        <authorList>
            <person name="Cummings C."/>
        </authorList>
    </citation>
    <scope>NUCLEOTIDE SEQUENCE</scope>
    <source>
        <strain evidence="6">1330</strain>
    </source>
</reference>
<evidence type="ECO:0000256" key="1">
    <source>
        <dbReference type="ARBA" id="ARBA00004219"/>
    </source>
</evidence>
<evidence type="ECO:0000256" key="2">
    <source>
        <dbReference type="ARBA" id="ARBA00022656"/>
    </source>
</evidence>
<dbReference type="AlphaFoldDB" id="K7ZY52"/>
<evidence type="ECO:0000256" key="4">
    <source>
        <dbReference type="ARBA" id="ARBA00023026"/>
    </source>
</evidence>